<proteinExistence type="inferred from homology"/>
<dbReference type="InterPro" id="IPR003190">
    <property type="entry name" value="Asp_decarbox"/>
</dbReference>
<dbReference type="GO" id="GO:0015940">
    <property type="term" value="P:pantothenate biosynthetic process"/>
    <property type="evidence" value="ECO:0007669"/>
    <property type="project" value="UniProtKB-UniRule"/>
</dbReference>
<keyword evidence="5 9" id="KW-0865">Zymogen</keyword>
<reference evidence="11" key="1">
    <citation type="submission" date="2016-10" db="EMBL/GenBank/DDBJ databases">
        <authorList>
            <person name="Varghese N."/>
            <person name="Submissions S."/>
        </authorList>
    </citation>
    <scope>NUCLEOTIDE SEQUENCE [LARGE SCALE GENOMIC DNA]</scope>
    <source>
        <strain evidence="11">DSM 45789</strain>
    </source>
</reference>
<evidence type="ECO:0000256" key="2">
    <source>
        <dbReference type="ARBA" id="ARBA00022655"/>
    </source>
</evidence>
<dbReference type="EC" id="4.1.1.11" evidence="9"/>
<dbReference type="PANTHER" id="PTHR21012:SF0">
    <property type="entry name" value="ASPARTATE 1-DECARBOXYLASE"/>
    <property type="match status" value="1"/>
</dbReference>
<dbReference type="Pfam" id="PF02261">
    <property type="entry name" value="Asp_decarbox"/>
    <property type="match status" value="1"/>
</dbReference>
<keyword evidence="2 9" id="KW-0566">Pantothenate biosynthesis</keyword>
<feature type="chain" id="PRO_5023511004" description="Aspartate 1-decarboxylase beta chain" evidence="9">
    <location>
        <begin position="1"/>
        <end position="24"/>
    </location>
</feature>
<feature type="binding site" evidence="9">
    <location>
        <position position="57"/>
    </location>
    <ligand>
        <name>substrate</name>
    </ligand>
</feature>
<organism evidence="10 11">
    <name type="scientific">Marininema halotolerans</name>
    <dbReference type="NCBI Taxonomy" id="1155944"/>
    <lineage>
        <taxon>Bacteria</taxon>
        <taxon>Bacillati</taxon>
        <taxon>Bacillota</taxon>
        <taxon>Bacilli</taxon>
        <taxon>Bacillales</taxon>
        <taxon>Thermoactinomycetaceae</taxon>
        <taxon>Marininema</taxon>
    </lineage>
</organism>
<evidence type="ECO:0000256" key="3">
    <source>
        <dbReference type="ARBA" id="ARBA00022793"/>
    </source>
</evidence>
<evidence type="ECO:0000313" key="10">
    <source>
        <dbReference type="EMBL" id="SFS30936.1"/>
    </source>
</evidence>
<dbReference type="GO" id="GO:0004068">
    <property type="term" value="F:aspartate 1-decarboxylase activity"/>
    <property type="evidence" value="ECO:0007669"/>
    <property type="project" value="UniProtKB-UniRule"/>
</dbReference>
<keyword evidence="6 9" id="KW-0456">Lyase</keyword>
<feature type="chain" id="PRO_5023511005" description="Aspartate 1-decarboxylase alpha chain" evidence="9">
    <location>
        <begin position="25"/>
        <end position="127"/>
    </location>
</feature>
<dbReference type="UniPathway" id="UPA00028">
    <property type="reaction ID" value="UER00002"/>
</dbReference>
<evidence type="ECO:0000256" key="9">
    <source>
        <dbReference type="HAMAP-Rule" id="MF_00446"/>
    </source>
</evidence>
<comment type="cofactor">
    <cofactor evidence="9">
        <name>pyruvate</name>
        <dbReference type="ChEBI" id="CHEBI:15361"/>
    </cofactor>
    <text evidence="9">Binds 1 pyruvoyl group covalently per subunit.</text>
</comment>
<evidence type="ECO:0000256" key="5">
    <source>
        <dbReference type="ARBA" id="ARBA00023145"/>
    </source>
</evidence>
<dbReference type="Gene3D" id="2.40.40.20">
    <property type="match status" value="1"/>
</dbReference>
<comment type="PTM">
    <text evidence="9">Is synthesized initially as an inactive proenzyme, which is activated by self-cleavage at a specific serine bond to produce a beta-subunit with a hydroxyl group at its C-terminus and an alpha-subunit with a pyruvoyl group at its N-terminus.</text>
</comment>
<evidence type="ECO:0000256" key="7">
    <source>
        <dbReference type="ARBA" id="ARBA00023270"/>
    </source>
</evidence>
<evidence type="ECO:0000256" key="6">
    <source>
        <dbReference type="ARBA" id="ARBA00023239"/>
    </source>
</evidence>
<feature type="modified residue" description="Pyruvic acid (Ser)" evidence="9">
    <location>
        <position position="25"/>
    </location>
</feature>
<dbReference type="SUPFAM" id="SSF50692">
    <property type="entry name" value="ADC-like"/>
    <property type="match status" value="1"/>
</dbReference>
<dbReference type="OrthoDB" id="9803983at2"/>
<accession>A0A1I6NSD9</accession>
<feature type="active site" description="Schiff-base intermediate with substrate; via pyruvic acid" evidence="9">
    <location>
        <position position="25"/>
    </location>
</feature>
<dbReference type="EMBL" id="FPAA01000001">
    <property type="protein sequence ID" value="SFS30936.1"/>
    <property type="molecule type" value="Genomic_DNA"/>
</dbReference>
<keyword evidence="11" id="KW-1185">Reference proteome</keyword>
<gene>
    <name evidence="9" type="primary">panD</name>
    <name evidence="10" type="ORF">SAMN05444972_10192</name>
</gene>
<dbReference type="RefSeq" id="WP_091832224.1">
    <property type="nucleotide sequence ID" value="NZ_FPAA01000001.1"/>
</dbReference>
<keyword evidence="4 9" id="KW-0068">Autocatalytic cleavage</keyword>
<protein>
    <recommendedName>
        <fullName evidence="9">Aspartate 1-decarboxylase</fullName>
        <ecNumber evidence="9">4.1.1.11</ecNumber>
    </recommendedName>
    <alternativeName>
        <fullName evidence="9">Aspartate alpha-decarboxylase</fullName>
    </alternativeName>
    <component>
        <recommendedName>
            <fullName evidence="9">Aspartate 1-decarboxylase beta chain</fullName>
        </recommendedName>
    </component>
    <component>
        <recommendedName>
            <fullName evidence="9">Aspartate 1-decarboxylase alpha chain</fullName>
        </recommendedName>
    </component>
</protein>
<comment type="pathway">
    <text evidence="9">Cofactor biosynthesis; (R)-pantothenate biosynthesis; beta-alanine from L-aspartate: step 1/1.</text>
</comment>
<dbReference type="GO" id="GO:0005829">
    <property type="term" value="C:cytosol"/>
    <property type="evidence" value="ECO:0007669"/>
    <property type="project" value="TreeGrafter"/>
</dbReference>
<dbReference type="HAMAP" id="MF_00446">
    <property type="entry name" value="PanD"/>
    <property type="match status" value="1"/>
</dbReference>
<dbReference type="PANTHER" id="PTHR21012">
    <property type="entry name" value="ASPARTATE 1-DECARBOXYLASE"/>
    <property type="match status" value="1"/>
</dbReference>
<dbReference type="GO" id="GO:0006523">
    <property type="term" value="P:alanine biosynthetic process"/>
    <property type="evidence" value="ECO:0007669"/>
    <property type="project" value="InterPro"/>
</dbReference>
<keyword evidence="7 9" id="KW-0704">Schiff base</keyword>
<comment type="catalytic activity">
    <reaction evidence="9">
        <text>L-aspartate + H(+) = beta-alanine + CO2</text>
        <dbReference type="Rhea" id="RHEA:19497"/>
        <dbReference type="ChEBI" id="CHEBI:15378"/>
        <dbReference type="ChEBI" id="CHEBI:16526"/>
        <dbReference type="ChEBI" id="CHEBI:29991"/>
        <dbReference type="ChEBI" id="CHEBI:57966"/>
        <dbReference type="EC" id="4.1.1.11"/>
    </reaction>
</comment>
<comment type="subunit">
    <text evidence="9">Heterooctamer of four alpha and four beta subunits.</text>
</comment>
<comment type="similarity">
    <text evidence="9">Belongs to the PanD family.</text>
</comment>
<comment type="subcellular location">
    <subcellularLocation>
        <location evidence="9">Cytoplasm</location>
    </subcellularLocation>
</comment>
<name>A0A1I6NSD9_9BACL</name>
<comment type="function">
    <text evidence="9">Catalyzes the pyruvoyl-dependent decarboxylation of aspartate to produce beta-alanine.</text>
</comment>
<evidence type="ECO:0000256" key="4">
    <source>
        <dbReference type="ARBA" id="ARBA00022813"/>
    </source>
</evidence>
<evidence type="ECO:0000256" key="8">
    <source>
        <dbReference type="ARBA" id="ARBA00023317"/>
    </source>
</evidence>
<keyword evidence="8 9" id="KW-0670">Pyruvate</keyword>
<keyword evidence="1 9" id="KW-0963">Cytoplasm</keyword>
<feature type="active site" description="Proton donor" evidence="9">
    <location>
        <position position="58"/>
    </location>
</feature>
<dbReference type="InterPro" id="IPR009010">
    <property type="entry name" value="Asp_de-COase-like_dom_sf"/>
</dbReference>
<dbReference type="Proteomes" id="UP000198660">
    <property type="component" value="Unassembled WGS sequence"/>
</dbReference>
<evidence type="ECO:0000256" key="1">
    <source>
        <dbReference type="ARBA" id="ARBA00022490"/>
    </source>
</evidence>
<evidence type="ECO:0000313" key="11">
    <source>
        <dbReference type="Proteomes" id="UP000198660"/>
    </source>
</evidence>
<keyword evidence="3 9" id="KW-0210">Decarboxylase</keyword>
<dbReference type="AlphaFoldDB" id="A0A1I6NSD9"/>
<sequence length="127" mass="14382">MRRWMCKGKIHRATVTQSDLDYEGSIFLSRSLMKAAEILPYEMLQITSLRDATLWQTYAIPVDEEGVVGLNGPPAHLFKPGDLVVILNLGWVEEDQLDSLKPKVVLVDEKNRVTQVRKVTGLFAGWK</sequence>
<comment type="caution">
    <text evidence="9">Lacks conserved residue(s) required for the propagation of feature annotation.</text>
</comment>